<reference evidence="2 3" key="2">
    <citation type="submission" date="2021-10" db="EMBL/GenBank/DDBJ databases">
        <authorList>
            <person name="Piombo E."/>
        </authorList>
    </citation>
    <scope>NUCLEOTIDE SEQUENCE [LARGE SCALE GENOMIC DNA]</scope>
</reference>
<organism evidence="2 3">
    <name type="scientific">Clonostachys solani</name>
    <dbReference type="NCBI Taxonomy" id="160281"/>
    <lineage>
        <taxon>Eukaryota</taxon>
        <taxon>Fungi</taxon>
        <taxon>Dikarya</taxon>
        <taxon>Ascomycota</taxon>
        <taxon>Pezizomycotina</taxon>
        <taxon>Sordariomycetes</taxon>
        <taxon>Hypocreomycetidae</taxon>
        <taxon>Hypocreales</taxon>
        <taxon>Bionectriaceae</taxon>
        <taxon>Clonostachys</taxon>
    </lineage>
</organism>
<keyword evidence="3" id="KW-1185">Reference proteome</keyword>
<proteinExistence type="predicted"/>
<name>A0A9N9YZL6_9HYPO</name>
<reference evidence="3" key="1">
    <citation type="submission" date="2019-06" db="EMBL/GenBank/DDBJ databases">
        <authorList>
            <person name="Broberg M."/>
        </authorList>
    </citation>
    <scope>NUCLEOTIDE SEQUENCE [LARGE SCALE GENOMIC DNA]</scope>
</reference>
<dbReference type="EMBL" id="CABFOC020000014">
    <property type="protein sequence ID" value="CAH0046336.1"/>
    <property type="molecule type" value="Genomic_DNA"/>
</dbReference>
<feature type="region of interest" description="Disordered" evidence="1">
    <location>
        <begin position="1"/>
        <end position="22"/>
    </location>
</feature>
<dbReference type="Proteomes" id="UP000775872">
    <property type="component" value="Unassembled WGS sequence"/>
</dbReference>
<evidence type="ECO:0000313" key="2">
    <source>
        <dbReference type="EMBL" id="CAH0046336.1"/>
    </source>
</evidence>
<dbReference type="AlphaFoldDB" id="A0A9N9YZL6"/>
<sequence>MVARVQRRWREEARAEDGPQPLQTRVINFATTNNPILEHLSRNPLQRLPSHDVQISSSTSRRITLARADRILRTRVRERLFHACSEEV</sequence>
<accession>A0A9N9YZL6</accession>
<gene>
    <name evidence="2" type="ORF">CSOL1703_00012069</name>
</gene>
<protein>
    <submittedName>
        <fullName evidence="2">Uncharacterized protein</fullName>
    </submittedName>
</protein>
<evidence type="ECO:0000313" key="3">
    <source>
        <dbReference type="Proteomes" id="UP000775872"/>
    </source>
</evidence>
<dbReference type="OrthoDB" id="5142691at2759"/>
<comment type="caution">
    <text evidence="2">The sequence shown here is derived from an EMBL/GenBank/DDBJ whole genome shotgun (WGS) entry which is preliminary data.</text>
</comment>
<feature type="compositionally biased region" description="Basic and acidic residues" evidence="1">
    <location>
        <begin position="8"/>
        <end position="17"/>
    </location>
</feature>
<evidence type="ECO:0000256" key="1">
    <source>
        <dbReference type="SAM" id="MobiDB-lite"/>
    </source>
</evidence>